<dbReference type="InterPro" id="IPR036388">
    <property type="entry name" value="WH-like_DNA-bd_sf"/>
</dbReference>
<dbReference type="Proteomes" id="UP001303046">
    <property type="component" value="Unassembled WGS sequence"/>
</dbReference>
<comment type="caution">
    <text evidence="1">The sequence shown here is derived from an EMBL/GenBank/DDBJ whole genome shotgun (WGS) entry which is preliminary data.</text>
</comment>
<sequence>MEFDLDLLRKQVEADPYQTTRELTVSLGVNQTAVVCGLKSIDGVRKLGRWVPHALTQYDVDRHADMALSLLMLKRIHTWLEHLVTSGDEKWIIYPNSIIFILFAGMPNGLTKALRGVNLEERQARLKNLAKLYFGNTTSTIRQNNNVASAVIDVDVKEFVTGSINDPSIEEINRKEGVSEFLFQGDINLTDEQLDWIERNIDIRKNTRSKRQVDSGARLWSNNRVFYFFDISIGTRPVYQ</sequence>
<accession>A0ABR1DH33</accession>
<protein>
    <submittedName>
        <fullName evidence="1">Uncharacterized protein</fullName>
    </submittedName>
</protein>
<gene>
    <name evidence="1" type="primary">Necator_chrIV.g15328</name>
    <name evidence="1" type="ORF">RB195_002033</name>
</gene>
<organism evidence="1 2">
    <name type="scientific">Necator americanus</name>
    <name type="common">Human hookworm</name>
    <dbReference type="NCBI Taxonomy" id="51031"/>
    <lineage>
        <taxon>Eukaryota</taxon>
        <taxon>Metazoa</taxon>
        <taxon>Ecdysozoa</taxon>
        <taxon>Nematoda</taxon>
        <taxon>Chromadorea</taxon>
        <taxon>Rhabditida</taxon>
        <taxon>Rhabditina</taxon>
        <taxon>Rhabditomorpha</taxon>
        <taxon>Strongyloidea</taxon>
        <taxon>Ancylostomatidae</taxon>
        <taxon>Bunostominae</taxon>
        <taxon>Necator</taxon>
    </lineage>
</organism>
<dbReference type="InterPro" id="IPR052709">
    <property type="entry name" value="Transposase-MT_Hybrid"/>
</dbReference>
<name>A0ABR1DH33_NECAM</name>
<dbReference type="PANTHER" id="PTHR46060">
    <property type="entry name" value="MARINER MOS1 TRANSPOSASE-LIKE PROTEIN"/>
    <property type="match status" value="1"/>
</dbReference>
<proteinExistence type="predicted"/>
<keyword evidence="2" id="KW-1185">Reference proteome</keyword>
<dbReference type="PANTHER" id="PTHR46060:SF1">
    <property type="entry name" value="MARINER MOS1 TRANSPOSASE-LIKE PROTEIN"/>
    <property type="match status" value="1"/>
</dbReference>
<reference evidence="1 2" key="1">
    <citation type="submission" date="2023-08" db="EMBL/GenBank/DDBJ databases">
        <title>A Necator americanus chromosomal reference genome.</title>
        <authorList>
            <person name="Ilik V."/>
            <person name="Petrzelkova K.J."/>
            <person name="Pardy F."/>
            <person name="Fuh T."/>
            <person name="Niatou-Singa F.S."/>
            <person name="Gouil Q."/>
            <person name="Baker L."/>
            <person name="Ritchie M.E."/>
            <person name="Jex A.R."/>
            <person name="Gazzola D."/>
            <person name="Li H."/>
            <person name="Toshio Fujiwara R."/>
            <person name="Zhan B."/>
            <person name="Aroian R.V."/>
            <person name="Pafco B."/>
            <person name="Schwarz E.M."/>
        </authorList>
    </citation>
    <scope>NUCLEOTIDE SEQUENCE [LARGE SCALE GENOMIC DNA]</scope>
    <source>
        <strain evidence="1 2">Aroian</strain>
        <tissue evidence="1">Whole animal</tissue>
    </source>
</reference>
<dbReference type="Gene3D" id="1.10.10.10">
    <property type="entry name" value="Winged helix-like DNA-binding domain superfamily/Winged helix DNA-binding domain"/>
    <property type="match status" value="1"/>
</dbReference>
<dbReference type="EMBL" id="JAVFWL010000004">
    <property type="protein sequence ID" value="KAK6749781.1"/>
    <property type="molecule type" value="Genomic_DNA"/>
</dbReference>
<evidence type="ECO:0000313" key="1">
    <source>
        <dbReference type="EMBL" id="KAK6749781.1"/>
    </source>
</evidence>
<evidence type="ECO:0000313" key="2">
    <source>
        <dbReference type="Proteomes" id="UP001303046"/>
    </source>
</evidence>